<keyword evidence="3" id="KW-1185">Reference proteome</keyword>
<gene>
    <name evidence="2" type="ORF">HanXRQr2_Chr17g0808951</name>
</gene>
<evidence type="ECO:0000313" key="3">
    <source>
        <dbReference type="Proteomes" id="UP000215914"/>
    </source>
</evidence>
<dbReference type="Gramene" id="mRNA:HanXRQr2_Chr17g0808951">
    <property type="protein sequence ID" value="CDS:HanXRQr2_Chr17g0808951.1"/>
    <property type="gene ID" value="HanXRQr2_Chr17g0808951"/>
</dbReference>
<protein>
    <submittedName>
        <fullName evidence="2">Uncharacterized protein</fullName>
    </submittedName>
</protein>
<organism evidence="2 3">
    <name type="scientific">Helianthus annuus</name>
    <name type="common">Common sunflower</name>
    <dbReference type="NCBI Taxonomy" id="4232"/>
    <lineage>
        <taxon>Eukaryota</taxon>
        <taxon>Viridiplantae</taxon>
        <taxon>Streptophyta</taxon>
        <taxon>Embryophyta</taxon>
        <taxon>Tracheophyta</taxon>
        <taxon>Spermatophyta</taxon>
        <taxon>Magnoliopsida</taxon>
        <taxon>eudicotyledons</taxon>
        <taxon>Gunneridae</taxon>
        <taxon>Pentapetalae</taxon>
        <taxon>asterids</taxon>
        <taxon>campanulids</taxon>
        <taxon>Asterales</taxon>
        <taxon>Asteraceae</taxon>
        <taxon>Asteroideae</taxon>
        <taxon>Heliantheae alliance</taxon>
        <taxon>Heliantheae</taxon>
        <taxon>Helianthus</taxon>
    </lineage>
</organism>
<keyword evidence="1" id="KW-0472">Membrane</keyword>
<feature type="transmembrane region" description="Helical" evidence="1">
    <location>
        <begin position="41"/>
        <end position="58"/>
    </location>
</feature>
<feature type="transmembrane region" description="Helical" evidence="1">
    <location>
        <begin position="12"/>
        <end position="29"/>
    </location>
</feature>
<dbReference type="EMBL" id="MNCJ02000332">
    <property type="protein sequence ID" value="KAF5755964.1"/>
    <property type="molecule type" value="Genomic_DNA"/>
</dbReference>
<reference evidence="2" key="1">
    <citation type="journal article" date="2017" name="Nature">
        <title>The sunflower genome provides insights into oil metabolism, flowering and Asterid evolution.</title>
        <authorList>
            <person name="Badouin H."/>
            <person name="Gouzy J."/>
            <person name="Grassa C.J."/>
            <person name="Murat F."/>
            <person name="Staton S.E."/>
            <person name="Cottret L."/>
            <person name="Lelandais-Briere C."/>
            <person name="Owens G.L."/>
            <person name="Carrere S."/>
            <person name="Mayjonade B."/>
            <person name="Legrand L."/>
            <person name="Gill N."/>
            <person name="Kane N.C."/>
            <person name="Bowers J.E."/>
            <person name="Hubner S."/>
            <person name="Bellec A."/>
            <person name="Berard A."/>
            <person name="Berges H."/>
            <person name="Blanchet N."/>
            <person name="Boniface M.C."/>
            <person name="Brunel D."/>
            <person name="Catrice O."/>
            <person name="Chaidir N."/>
            <person name="Claudel C."/>
            <person name="Donnadieu C."/>
            <person name="Faraut T."/>
            <person name="Fievet G."/>
            <person name="Helmstetter N."/>
            <person name="King M."/>
            <person name="Knapp S.J."/>
            <person name="Lai Z."/>
            <person name="Le Paslier M.C."/>
            <person name="Lippi Y."/>
            <person name="Lorenzon L."/>
            <person name="Mandel J.R."/>
            <person name="Marage G."/>
            <person name="Marchand G."/>
            <person name="Marquand E."/>
            <person name="Bret-Mestries E."/>
            <person name="Morien E."/>
            <person name="Nambeesan S."/>
            <person name="Nguyen T."/>
            <person name="Pegot-Espagnet P."/>
            <person name="Pouilly N."/>
            <person name="Raftis F."/>
            <person name="Sallet E."/>
            <person name="Schiex T."/>
            <person name="Thomas J."/>
            <person name="Vandecasteele C."/>
            <person name="Vares D."/>
            <person name="Vear F."/>
            <person name="Vautrin S."/>
            <person name="Crespi M."/>
            <person name="Mangin B."/>
            <person name="Burke J.M."/>
            <person name="Salse J."/>
            <person name="Munos S."/>
            <person name="Vincourt P."/>
            <person name="Rieseberg L.H."/>
            <person name="Langlade N.B."/>
        </authorList>
    </citation>
    <scope>NUCLEOTIDE SEQUENCE</scope>
    <source>
        <tissue evidence="2">Leaves</tissue>
    </source>
</reference>
<dbReference type="AlphaFoldDB" id="A0A9K3GVP9"/>
<comment type="caution">
    <text evidence="2">The sequence shown here is derived from an EMBL/GenBank/DDBJ whole genome shotgun (WGS) entry which is preliminary data.</text>
</comment>
<keyword evidence="1" id="KW-1133">Transmembrane helix</keyword>
<name>A0A9K3GVP9_HELAN</name>
<dbReference type="Proteomes" id="UP000215914">
    <property type="component" value="Unassembled WGS sequence"/>
</dbReference>
<evidence type="ECO:0000256" key="1">
    <source>
        <dbReference type="SAM" id="Phobius"/>
    </source>
</evidence>
<sequence length="86" mass="10497">MNKKLNKKLLVTRNNIIYLITYIFPVFATDKTYGLSRDWKPLLTSFLYKIGGVYISYMKLEHRYLNQKFAYSYTYATTPFRLHRRW</sequence>
<reference evidence="2" key="2">
    <citation type="submission" date="2020-06" db="EMBL/GenBank/DDBJ databases">
        <title>Helianthus annuus Genome sequencing and assembly Release 2.</title>
        <authorList>
            <person name="Gouzy J."/>
            <person name="Langlade N."/>
            <person name="Munos S."/>
        </authorList>
    </citation>
    <scope>NUCLEOTIDE SEQUENCE</scope>
    <source>
        <tissue evidence="2">Leaves</tissue>
    </source>
</reference>
<accession>A0A9K3GVP9</accession>
<evidence type="ECO:0000313" key="2">
    <source>
        <dbReference type="EMBL" id="KAF5755964.1"/>
    </source>
</evidence>
<proteinExistence type="predicted"/>
<keyword evidence="1" id="KW-0812">Transmembrane</keyword>